<dbReference type="Proteomes" id="UP000198906">
    <property type="component" value="Unassembled WGS sequence"/>
</dbReference>
<reference evidence="2" key="1">
    <citation type="submission" date="2016-06" db="EMBL/GenBank/DDBJ databases">
        <authorList>
            <person name="Varghese N."/>
        </authorList>
    </citation>
    <scope>NUCLEOTIDE SEQUENCE [LARGE SCALE GENOMIC DNA]</scope>
    <source>
        <strain evidence="2">DSM 46123</strain>
    </source>
</reference>
<dbReference type="EMBL" id="FMHU01000001">
    <property type="protein sequence ID" value="SCL17954.1"/>
    <property type="molecule type" value="Genomic_DNA"/>
</dbReference>
<dbReference type="AlphaFoldDB" id="A0A1C6RLP2"/>
<gene>
    <name evidence="1" type="ORF">GA0074694_2186</name>
</gene>
<sequence>MAATDTPRGIDVVMTTIGDAEAFFKSYSDLVVRQDGPIRVRFIVIPDRKTPPEFLEVCERARSEVISTTLR</sequence>
<dbReference type="RefSeq" id="WP_091456327.1">
    <property type="nucleotide sequence ID" value="NZ_FMHU01000001.1"/>
</dbReference>
<evidence type="ECO:0000313" key="1">
    <source>
        <dbReference type="EMBL" id="SCL17954.1"/>
    </source>
</evidence>
<organism evidence="1 2">
    <name type="scientific">Micromonospora inyonensis</name>
    <dbReference type="NCBI Taxonomy" id="47866"/>
    <lineage>
        <taxon>Bacteria</taxon>
        <taxon>Bacillati</taxon>
        <taxon>Actinomycetota</taxon>
        <taxon>Actinomycetes</taxon>
        <taxon>Micromonosporales</taxon>
        <taxon>Micromonosporaceae</taxon>
        <taxon>Micromonospora</taxon>
    </lineage>
</organism>
<proteinExistence type="predicted"/>
<keyword evidence="2" id="KW-1185">Reference proteome</keyword>
<protein>
    <submittedName>
        <fullName evidence="1">Uncharacterized protein</fullName>
    </submittedName>
</protein>
<accession>A0A1C6RLP2</accession>
<evidence type="ECO:0000313" key="2">
    <source>
        <dbReference type="Proteomes" id="UP000198906"/>
    </source>
</evidence>
<name>A0A1C6RLP2_9ACTN</name>